<accession>A0A078A8E8</accession>
<name>A0A078A8E8_STYLE</name>
<dbReference type="InParanoid" id="A0A078A8E8"/>
<gene>
    <name evidence="1" type="primary">Contig6930.g7422</name>
    <name evidence="1" type="ORF">STYLEM_7514</name>
</gene>
<dbReference type="AlphaFoldDB" id="A0A078A8E8"/>
<evidence type="ECO:0000313" key="2">
    <source>
        <dbReference type="Proteomes" id="UP000039865"/>
    </source>
</evidence>
<dbReference type="Proteomes" id="UP000039865">
    <property type="component" value="Unassembled WGS sequence"/>
</dbReference>
<dbReference type="EMBL" id="CCKQ01007183">
    <property type="protein sequence ID" value="CDW78535.1"/>
    <property type="molecule type" value="Genomic_DNA"/>
</dbReference>
<reference evidence="1 2" key="1">
    <citation type="submission" date="2014-06" db="EMBL/GenBank/DDBJ databases">
        <authorList>
            <person name="Swart Estienne"/>
        </authorList>
    </citation>
    <scope>NUCLEOTIDE SEQUENCE [LARGE SCALE GENOMIC DNA]</scope>
    <source>
        <strain evidence="1 2">130c</strain>
    </source>
</reference>
<proteinExistence type="predicted"/>
<organism evidence="1 2">
    <name type="scientific">Stylonychia lemnae</name>
    <name type="common">Ciliate</name>
    <dbReference type="NCBI Taxonomy" id="5949"/>
    <lineage>
        <taxon>Eukaryota</taxon>
        <taxon>Sar</taxon>
        <taxon>Alveolata</taxon>
        <taxon>Ciliophora</taxon>
        <taxon>Intramacronucleata</taxon>
        <taxon>Spirotrichea</taxon>
        <taxon>Stichotrichia</taxon>
        <taxon>Sporadotrichida</taxon>
        <taxon>Oxytrichidae</taxon>
        <taxon>Stylonychinae</taxon>
        <taxon>Stylonychia</taxon>
    </lineage>
</organism>
<keyword evidence="2" id="KW-1185">Reference proteome</keyword>
<protein>
    <submittedName>
        <fullName evidence="1">Uncharacterized protein</fullName>
    </submittedName>
</protein>
<sequence length="524" mass="60752">MESIDSIQRQKIGLHIDGSQTDSEIYPIRARYCTELLTLMIAQNGITYFAAAFVNTWQLSFQSVKKVEGQTYLYNHFVLAIQNVPAASIEGSFLYWAQPLLNDGTFNVFKISFWPIDIAQVFSYQNDQFLASQNNYIASLTISQYSASLNRMFYCLNLESHSITYTKYSHIVYDLEQSGIQKQWEYYDPTYLIYCDDIHHNLTTNTLFVVFQSYDFDIDAAFLSTIFINLNDYNAKQDQNLTIQDSLLMLAYPSQNCDYFDFKEQAYSFNSITSSFTILDDLVSTMMVMPSPSVLEYASITSGANPESLLITDFPKCPIKNYKPIIVTSLQPQVFYQYLDNKVRFFQLNQWAQISPCNSYYFTYQLFNVDYSRSFSGKGSISPKLNKMTINPFQTTDTASFGNYWGSQRGYLQDGTAKTQTFQITINFPPSAANSPMNPIYTAPYFTEEIKNFTVFYDQILVYKLPNVVDDENDPYKINLYTQMEWEKLYSLDNRMVSFLIFNVSVKVYYFALELQEKTIYNLT</sequence>
<evidence type="ECO:0000313" key="1">
    <source>
        <dbReference type="EMBL" id="CDW78535.1"/>
    </source>
</evidence>